<dbReference type="InterPro" id="IPR000477">
    <property type="entry name" value="RT_dom"/>
</dbReference>
<proteinExistence type="predicted"/>
<evidence type="ECO:0000313" key="2">
    <source>
        <dbReference type="EMBL" id="VDP93798.1"/>
    </source>
</evidence>
<protein>
    <submittedName>
        <fullName evidence="4">Reverse transcriptase domain-containing protein</fullName>
    </submittedName>
</protein>
<accession>A0A183BBE1</accession>
<name>A0A183BBE1_9TREM</name>
<dbReference type="OrthoDB" id="9390935at2759"/>
<keyword evidence="3" id="KW-1185">Reference proteome</keyword>
<evidence type="ECO:0000259" key="1">
    <source>
        <dbReference type="Pfam" id="PF00078"/>
    </source>
</evidence>
<sequence>MANGNIASTDKDRAEALMDYYKSVYRSSPYDGVRNHMVDTIGNELRVLIVSKEEVRTELISLCKHKVAGPDEIHPAIVQPLAEVILGPVNDLFKASLTSGVVPEDWRKATVVAIRKTGSRQKAKNYRPVSLTSVLCKCLEHIVRKQICTHLVTHGLLSSAQHGFTRNNSCLTNLIVFLDETTRRLDQGRAVEVCYLDFSKAFDSVSLTLLDTKLPTFALRRRLHVD</sequence>
<evidence type="ECO:0000313" key="3">
    <source>
        <dbReference type="Proteomes" id="UP000272942"/>
    </source>
</evidence>
<gene>
    <name evidence="2" type="ORF">ECPE_LOCUS16526</name>
</gene>
<dbReference type="AlphaFoldDB" id="A0A183BBE1"/>
<evidence type="ECO:0000313" key="4">
    <source>
        <dbReference type="WBParaSite" id="ECPE_0001656901-mRNA-1"/>
    </source>
</evidence>
<dbReference type="Pfam" id="PF00078">
    <property type="entry name" value="RVT_1"/>
    <property type="match status" value="1"/>
</dbReference>
<dbReference type="EMBL" id="UZAN01064727">
    <property type="protein sequence ID" value="VDP93798.1"/>
    <property type="molecule type" value="Genomic_DNA"/>
</dbReference>
<feature type="domain" description="Reverse transcriptase" evidence="1">
    <location>
        <begin position="115"/>
        <end position="220"/>
    </location>
</feature>
<dbReference type="Proteomes" id="UP000272942">
    <property type="component" value="Unassembled WGS sequence"/>
</dbReference>
<dbReference type="PANTHER" id="PTHR33395:SF22">
    <property type="entry name" value="REVERSE TRANSCRIPTASE DOMAIN-CONTAINING PROTEIN"/>
    <property type="match status" value="1"/>
</dbReference>
<organism evidence="4">
    <name type="scientific">Echinostoma caproni</name>
    <dbReference type="NCBI Taxonomy" id="27848"/>
    <lineage>
        <taxon>Eukaryota</taxon>
        <taxon>Metazoa</taxon>
        <taxon>Spiralia</taxon>
        <taxon>Lophotrochozoa</taxon>
        <taxon>Platyhelminthes</taxon>
        <taxon>Trematoda</taxon>
        <taxon>Digenea</taxon>
        <taxon>Plagiorchiida</taxon>
        <taxon>Echinostomata</taxon>
        <taxon>Echinostomatoidea</taxon>
        <taxon>Echinostomatidae</taxon>
        <taxon>Echinostoma</taxon>
    </lineage>
</organism>
<dbReference type="PANTHER" id="PTHR33395">
    <property type="entry name" value="TRANSCRIPTASE, PUTATIVE-RELATED-RELATED"/>
    <property type="match status" value="1"/>
</dbReference>
<reference evidence="2 3" key="2">
    <citation type="submission" date="2018-11" db="EMBL/GenBank/DDBJ databases">
        <authorList>
            <consortium name="Pathogen Informatics"/>
        </authorList>
    </citation>
    <scope>NUCLEOTIDE SEQUENCE [LARGE SCALE GENOMIC DNA]</scope>
    <source>
        <strain evidence="2 3">Egypt</strain>
    </source>
</reference>
<dbReference type="WBParaSite" id="ECPE_0001656901-mRNA-1">
    <property type="protein sequence ID" value="ECPE_0001656901-mRNA-1"/>
    <property type="gene ID" value="ECPE_0001656901"/>
</dbReference>
<reference evidence="4" key="1">
    <citation type="submission" date="2016-06" db="UniProtKB">
        <authorList>
            <consortium name="WormBaseParasite"/>
        </authorList>
    </citation>
    <scope>IDENTIFICATION</scope>
</reference>